<evidence type="ECO:0000313" key="3">
    <source>
        <dbReference type="Proteomes" id="UP001203338"/>
    </source>
</evidence>
<dbReference type="Proteomes" id="UP001203338">
    <property type="component" value="Unassembled WGS sequence"/>
</dbReference>
<dbReference type="RefSeq" id="WP_249699652.1">
    <property type="nucleotide sequence ID" value="NZ_JAMFLX010000013.1"/>
</dbReference>
<dbReference type="EMBL" id="JAMFLX010000013">
    <property type="protein sequence ID" value="MCL6270436.1"/>
    <property type="molecule type" value="Genomic_DNA"/>
</dbReference>
<proteinExistence type="predicted"/>
<organism evidence="2 3">
    <name type="scientific">Parendozoicomonas callyspongiae</name>
    <dbReference type="NCBI Taxonomy" id="2942213"/>
    <lineage>
        <taxon>Bacteria</taxon>
        <taxon>Pseudomonadati</taxon>
        <taxon>Pseudomonadota</taxon>
        <taxon>Gammaproteobacteria</taxon>
        <taxon>Oceanospirillales</taxon>
        <taxon>Endozoicomonadaceae</taxon>
        <taxon>Parendozoicomonas</taxon>
    </lineage>
</organism>
<keyword evidence="3" id="KW-1185">Reference proteome</keyword>
<protein>
    <submittedName>
        <fullName evidence="2">Uncharacterized protein</fullName>
    </submittedName>
</protein>
<reference evidence="2 3" key="1">
    <citation type="submission" date="2022-05" db="EMBL/GenBank/DDBJ databases">
        <authorList>
            <person name="Park J.-S."/>
        </authorList>
    </citation>
    <scope>NUCLEOTIDE SEQUENCE [LARGE SCALE GENOMIC DNA]</scope>
    <source>
        <strain evidence="2 3">2012CJ34-2</strain>
    </source>
</reference>
<evidence type="ECO:0000313" key="2">
    <source>
        <dbReference type="EMBL" id="MCL6270436.1"/>
    </source>
</evidence>
<comment type="caution">
    <text evidence="2">The sequence shown here is derived from an EMBL/GenBank/DDBJ whole genome shotgun (WGS) entry which is preliminary data.</text>
</comment>
<name>A0ABT0PGR8_9GAMM</name>
<accession>A0ABT0PGR8</accession>
<sequence length="398" mass="44420">MAAPLSGNRFYSPSPTTGPSDNSQKYGKMADYLVEKLDLHDEGTFRQIARQCKSSGYDMQKGKPNAERIITILSQLEPALHKEGKQLSVELRLALTRLRAFQGTQKQEFTEMFVNADQGTPPKANNQPAAESQVLSESAMTTDRYSVPYYPCNDYDGPLFNDAGRVILNIRRDSGDTTTHSGTTTILNMDSAGKVLLPDTMTRDNRIIRTNKILENDTYKPDGTYTEQQVIKFINNFWQDVFSEVDTALPSRETCDADFMLVIDGKVTARQARQHGRMLTDQLSANLMQDLPRVIVATTKEAGFQFTSDAAKVQVDLVEMLKKKHITIYNANEALVRKLGHAALRVMFGDRHQTIGQPLSTAPTSENSRSAVLSPEEVISIADTLSQTQSLLRHQPRI</sequence>
<feature type="compositionally biased region" description="Polar residues" evidence="1">
    <location>
        <begin position="9"/>
        <end position="25"/>
    </location>
</feature>
<feature type="region of interest" description="Disordered" evidence="1">
    <location>
        <begin position="1"/>
        <end position="26"/>
    </location>
</feature>
<gene>
    <name evidence="2" type="ORF">M3P05_10940</name>
</gene>
<evidence type="ECO:0000256" key="1">
    <source>
        <dbReference type="SAM" id="MobiDB-lite"/>
    </source>
</evidence>